<name>A0AAN7BQD8_9PEZI</name>
<gene>
    <name evidence="2" type="ORF">QBC38DRAFT_499140</name>
</gene>
<feature type="region of interest" description="Disordered" evidence="1">
    <location>
        <begin position="453"/>
        <end position="474"/>
    </location>
</feature>
<dbReference type="InterPro" id="IPR002110">
    <property type="entry name" value="Ankyrin_rpt"/>
</dbReference>
<reference evidence="2" key="1">
    <citation type="journal article" date="2023" name="Mol. Phylogenet. Evol.">
        <title>Genome-scale phylogeny and comparative genomics of the fungal order Sordariales.</title>
        <authorList>
            <person name="Hensen N."/>
            <person name="Bonometti L."/>
            <person name="Westerberg I."/>
            <person name="Brannstrom I.O."/>
            <person name="Guillou S."/>
            <person name="Cros-Aarteil S."/>
            <person name="Calhoun S."/>
            <person name="Haridas S."/>
            <person name="Kuo A."/>
            <person name="Mondo S."/>
            <person name="Pangilinan J."/>
            <person name="Riley R."/>
            <person name="LaButti K."/>
            <person name="Andreopoulos B."/>
            <person name="Lipzen A."/>
            <person name="Chen C."/>
            <person name="Yan M."/>
            <person name="Daum C."/>
            <person name="Ng V."/>
            <person name="Clum A."/>
            <person name="Steindorff A."/>
            <person name="Ohm R.A."/>
            <person name="Martin F."/>
            <person name="Silar P."/>
            <person name="Natvig D.O."/>
            <person name="Lalanne C."/>
            <person name="Gautier V."/>
            <person name="Ament-Velasquez S.L."/>
            <person name="Kruys A."/>
            <person name="Hutchinson M.I."/>
            <person name="Powell A.J."/>
            <person name="Barry K."/>
            <person name="Miller A.N."/>
            <person name="Grigoriev I.V."/>
            <person name="Debuchy R."/>
            <person name="Gladieux P."/>
            <person name="Hiltunen Thoren M."/>
            <person name="Johannesson H."/>
        </authorList>
    </citation>
    <scope>NUCLEOTIDE SEQUENCE</scope>
    <source>
        <strain evidence="2">CBS 990.96</strain>
    </source>
</reference>
<dbReference type="Gene3D" id="1.25.40.20">
    <property type="entry name" value="Ankyrin repeat-containing domain"/>
    <property type="match status" value="1"/>
</dbReference>
<keyword evidence="3" id="KW-1185">Reference proteome</keyword>
<protein>
    <submittedName>
        <fullName evidence="2">Uncharacterized protein</fullName>
    </submittedName>
</protein>
<evidence type="ECO:0000313" key="2">
    <source>
        <dbReference type="EMBL" id="KAK4227796.1"/>
    </source>
</evidence>
<dbReference type="AlphaFoldDB" id="A0AAN7BQD8"/>
<proteinExistence type="predicted"/>
<sequence length="474" mass="53764">MKFGRNFDKIKNPLWVDKYVHYDMLKREKFMEAEAFKDGIIQEATSKRLDVLRRFSKPGKPYPDVSHVDDKKLFAMYHLACHTLDSLIALHQYSRVMIEVSIRTEGRRRAVVCPEFYASEGQQNWMKAKLLPLNKRYPLIKRINEASRFVEAIRAEGDKRKIDVSIVQNPTTLAERFQDLLISKEKRECLGGRKRRDEILTRDVGGETPLDLAVRSDNWSALSMMLGMLEDVKVISLPSLLLASVRFTSPKALKELVSDKWGLGQEINLWEIDRVAALYLAASLGQLEMAESLRNRTPLMIAIIQSYEDVARALLFNNTVDQSRVDKDREWNAWDHAAPKRPSISPPLSFKPLANSPLVPRPPQAETVVFVYLGILDAYDPTQAITITAPRPRPEMANLFYTKVSLARRSSGLNSEPQETSYMAYLPIVSDSYGQPWRFTAMVVFELFDSSQDMDPSQGPVATATAPVPSGPSI</sequence>
<dbReference type="Proteomes" id="UP001301958">
    <property type="component" value="Unassembled WGS sequence"/>
</dbReference>
<evidence type="ECO:0000313" key="3">
    <source>
        <dbReference type="Proteomes" id="UP001301958"/>
    </source>
</evidence>
<evidence type="ECO:0000256" key="1">
    <source>
        <dbReference type="SAM" id="MobiDB-lite"/>
    </source>
</evidence>
<dbReference type="SMART" id="SM00248">
    <property type="entry name" value="ANK"/>
    <property type="match status" value="2"/>
</dbReference>
<comment type="caution">
    <text evidence="2">The sequence shown here is derived from an EMBL/GenBank/DDBJ whole genome shotgun (WGS) entry which is preliminary data.</text>
</comment>
<dbReference type="InterPro" id="IPR036770">
    <property type="entry name" value="Ankyrin_rpt-contain_sf"/>
</dbReference>
<accession>A0AAN7BQD8</accession>
<dbReference type="EMBL" id="MU865327">
    <property type="protein sequence ID" value="KAK4227796.1"/>
    <property type="molecule type" value="Genomic_DNA"/>
</dbReference>
<dbReference type="SUPFAM" id="SSF48403">
    <property type="entry name" value="Ankyrin repeat"/>
    <property type="match status" value="1"/>
</dbReference>
<organism evidence="2 3">
    <name type="scientific">Podospora fimiseda</name>
    <dbReference type="NCBI Taxonomy" id="252190"/>
    <lineage>
        <taxon>Eukaryota</taxon>
        <taxon>Fungi</taxon>
        <taxon>Dikarya</taxon>
        <taxon>Ascomycota</taxon>
        <taxon>Pezizomycotina</taxon>
        <taxon>Sordariomycetes</taxon>
        <taxon>Sordariomycetidae</taxon>
        <taxon>Sordariales</taxon>
        <taxon>Podosporaceae</taxon>
        <taxon>Podospora</taxon>
    </lineage>
</organism>
<reference evidence="2" key="2">
    <citation type="submission" date="2023-05" db="EMBL/GenBank/DDBJ databases">
        <authorList>
            <consortium name="Lawrence Berkeley National Laboratory"/>
            <person name="Steindorff A."/>
            <person name="Hensen N."/>
            <person name="Bonometti L."/>
            <person name="Westerberg I."/>
            <person name="Brannstrom I.O."/>
            <person name="Guillou S."/>
            <person name="Cros-Aarteil S."/>
            <person name="Calhoun S."/>
            <person name="Haridas S."/>
            <person name="Kuo A."/>
            <person name="Mondo S."/>
            <person name="Pangilinan J."/>
            <person name="Riley R."/>
            <person name="Labutti K."/>
            <person name="Andreopoulos B."/>
            <person name="Lipzen A."/>
            <person name="Chen C."/>
            <person name="Yanf M."/>
            <person name="Daum C."/>
            <person name="Ng V."/>
            <person name="Clum A."/>
            <person name="Ohm R."/>
            <person name="Martin F."/>
            <person name="Silar P."/>
            <person name="Natvig D."/>
            <person name="Lalanne C."/>
            <person name="Gautier V."/>
            <person name="Ament-Velasquez S.L."/>
            <person name="Kruys A."/>
            <person name="Hutchinson M.I."/>
            <person name="Powell A.J."/>
            <person name="Barry K."/>
            <person name="Miller A.N."/>
            <person name="Grigoriev I.V."/>
            <person name="Debuchy R."/>
            <person name="Gladieux P."/>
            <person name="Thoren M.H."/>
            <person name="Johannesson H."/>
        </authorList>
    </citation>
    <scope>NUCLEOTIDE SEQUENCE</scope>
    <source>
        <strain evidence="2">CBS 990.96</strain>
    </source>
</reference>